<evidence type="ECO:0000313" key="2">
    <source>
        <dbReference type="Proteomes" id="UP000284706"/>
    </source>
</evidence>
<proteinExistence type="predicted"/>
<name>A0A409X5I4_9AGAR</name>
<keyword evidence="2" id="KW-1185">Reference proteome</keyword>
<comment type="caution">
    <text evidence="1">The sequence shown here is derived from an EMBL/GenBank/DDBJ whole genome shotgun (WGS) entry which is preliminary data.</text>
</comment>
<gene>
    <name evidence="1" type="ORF">CVT26_013565</name>
</gene>
<dbReference type="EMBL" id="NHYE01004157">
    <property type="protein sequence ID" value="PPQ86039.1"/>
    <property type="molecule type" value="Genomic_DNA"/>
</dbReference>
<dbReference type="AlphaFoldDB" id="A0A409X5I4"/>
<dbReference type="SUPFAM" id="SSF48168">
    <property type="entry name" value="R1 subunit of ribonucleotide reductase, N-terminal domain"/>
    <property type="match status" value="1"/>
</dbReference>
<dbReference type="Proteomes" id="UP000284706">
    <property type="component" value="Unassembled WGS sequence"/>
</dbReference>
<accession>A0A409X5I4</accession>
<sequence length="134" mass="14991">MAINIIQVIPLICTSRIIDELKKEAMPVIHMKEIKVNNQCASTPTSLTSLSQSKVHKISAGFSNRHPAYEKLAAKLALKELYSETPDTFEESLNLLQHAVPPILKQTYIQNAKSLIKSGFLDGFLMPQRDEELS</sequence>
<reference evidence="1 2" key="1">
    <citation type="journal article" date="2018" name="Evol. Lett.">
        <title>Horizontal gene cluster transfer increased hallucinogenic mushroom diversity.</title>
        <authorList>
            <person name="Reynolds H.T."/>
            <person name="Vijayakumar V."/>
            <person name="Gluck-Thaler E."/>
            <person name="Korotkin H.B."/>
            <person name="Matheny P.B."/>
            <person name="Slot J.C."/>
        </authorList>
    </citation>
    <scope>NUCLEOTIDE SEQUENCE [LARGE SCALE GENOMIC DNA]</scope>
    <source>
        <strain evidence="1 2">SRW20</strain>
    </source>
</reference>
<organism evidence="1 2">
    <name type="scientific">Gymnopilus dilepis</name>
    <dbReference type="NCBI Taxonomy" id="231916"/>
    <lineage>
        <taxon>Eukaryota</taxon>
        <taxon>Fungi</taxon>
        <taxon>Dikarya</taxon>
        <taxon>Basidiomycota</taxon>
        <taxon>Agaricomycotina</taxon>
        <taxon>Agaricomycetes</taxon>
        <taxon>Agaricomycetidae</taxon>
        <taxon>Agaricales</taxon>
        <taxon>Agaricineae</taxon>
        <taxon>Hymenogastraceae</taxon>
        <taxon>Gymnopilus</taxon>
    </lineage>
</organism>
<evidence type="ECO:0000313" key="1">
    <source>
        <dbReference type="EMBL" id="PPQ86039.1"/>
    </source>
</evidence>
<dbReference type="InterPro" id="IPR008926">
    <property type="entry name" value="RNR_R1-su_N"/>
</dbReference>
<dbReference type="InParanoid" id="A0A409X5I4"/>
<protein>
    <submittedName>
        <fullName evidence="1">Uncharacterized protein</fullName>
    </submittedName>
</protein>